<proteinExistence type="predicted"/>
<gene>
    <name evidence="1" type="ORF">SAMN04490194_1500</name>
</gene>
<evidence type="ECO:0000313" key="2">
    <source>
        <dbReference type="Proteomes" id="UP000198985"/>
    </source>
</evidence>
<accession>A0A1H5H7N8</accession>
<dbReference type="EMBL" id="FNTY01000002">
    <property type="protein sequence ID" value="SEE23969.1"/>
    <property type="molecule type" value="Genomic_DNA"/>
</dbReference>
<name>A0A1H5H7N8_9PSED</name>
<dbReference type="RefSeq" id="WP_084323619.1">
    <property type="nucleotide sequence ID" value="NZ_FNTY01000002.1"/>
</dbReference>
<evidence type="ECO:0008006" key="3">
    <source>
        <dbReference type="Google" id="ProtNLM"/>
    </source>
</evidence>
<dbReference type="AlphaFoldDB" id="A0A1H5H7N8"/>
<sequence>MSKLSNDATRLLEAISYQLIVTLEYCHDLVDGQTLWLEVFGDVTVSGSVQVEVKNFVDDLTDGHNNFWNTLKNWLSPKFKQEKYSELVLLTTQAYGATAELRHWNNLSGEERLKFLDKVISDSEARIATSGKRPSKAVKNQQFVMASERRCVLQDVIEKVKIISAEPDLKTRAENAKSRYGKGVDPLKRDEYFEALLGYLIEPCLSKSGWMISYQDFDLKLSRLLAQYGRNSRKFPTVDTDAFAGQVDLSVYADRLFVKKLYEIEYGQRVPEAILEHLVTVHTISSEFKRFTVEKSDVDNYKKDQLKRHKSLRSAEMRRCSRKPKDDWCFESQNFFDTRCGEPVDGMPAFDGTTPEFRNGIWHMLADDEDEEGNEKLHWRLW</sequence>
<protein>
    <recommendedName>
        <fullName evidence="3">CD-NTase associated protein 4-like DNA endonuclease domain-containing protein</fullName>
    </recommendedName>
</protein>
<reference evidence="1 2" key="1">
    <citation type="submission" date="2016-10" db="EMBL/GenBank/DDBJ databases">
        <authorList>
            <person name="de Groot N.N."/>
        </authorList>
    </citation>
    <scope>NUCLEOTIDE SEQUENCE [LARGE SCALE GENOMIC DNA]</scope>
    <source>
        <strain evidence="1 2">BS3662</strain>
    </source>
</reference>
<dbReference type="Proteomes" id="UP000198985">
    <property type="component" value="Unassembled WGS sequence"/>
</dbReference>
<evidence type="ECO:0000313" key="1">
    <source>
        <dbReference type="EMBL" id="SEE23969.1"/>
    </source>
</evidence>
<organism evidence="1 2">
    <name type="scientific">Pseudomonas migulae</name>
    <dbReference type="NCBI Taxonomy" id="78543"/>
    <lineage>
        <taxon>Bacteria</taxon>
        <taxon>Pseudomonadati</taxon>
        <taxon>Pseudomonadota</taxon>
        <taxon>Gammaproteobacteria</taxon>
        <taxon>Pseudomonadales</taxon>
        <taxon>Pseudomonadaceae</taxon>
        <taxon>Pseudomonas</taxon>
    </lineage>
</organism>